<feature type="compositionally biased region" description="Polar residues" evidence="1">
    <location>
        <begin position="141"/>
        <end position="151"/>
    </location>
</feature>
<evidence type="ECO:0000313" key="2">
    <source>
        <dbReference type="EMBL" id="KAK3385684.1"/>
    </source>
</evidence>
<comment type="caution">
    <text evidence="2">The sequence shown here is derived from an EMBL/GenBank/DDBJ whole genome shotgun (WGS) entry which is preliminary data.</text>
</comment>
<gene>
    <name evidence="2" type="ORF">B0H63DRAFT_544119</name>
</gene>
<dbReference type="AlphaFoldDB" id="A0AAE0NQA0"/>
<proteinExistence type="predicted"/>
<protein>
    <submittedName>
        <fullName evidence="2">Uncharacterized protein</fullName>
    </submittedName>
</protein>
<name>A0AAE0NQA0_9PEZI</name>
<dbReference type="Proteomes" id="UP001285441">
    <property type="component" value="Unassembled WGS sequence"/>
</dbReference>
<accession>A0AAE0NQA0</accession>
<organism evidence="2 3">
    <name type="scientific">Podospora didyma</name>
    <dbReference type="NCBI Taxonomy" id="330526"/>
    <lineage>
        <taxon>Eukaryota</taxon>
        <taxon>Fungi</taxon>
        <taxon>Dikarya</taxon>
        <taxon>Ascomycota</taxon>
        <taxon>Pezizomycotina</taxon>
        <taxon>Sordariomycetes</taxon>
        <taxon>Sordariomycetidae</taxon>
        <taxon>Sordariales</taxon>
        <taxon>Podosporaceae</taxon>
        <taxon>Podospora</taxon>
    </lineage>
</organism>
<feature type="region of interest" description="Disordered" evidence="1">
    <location>
        <begin position="65"/>
        <end position="107"/>
    </location>
</feature>
<feature type="compositionally biased region" description="Low complexity" evidence="1">
    <location>
        <begin position="224"/>
        <end position="241"/>
    </location>
</feature>
<reference evidence="2" key="1">
    <citation type="journal article" date="2023" name="Mol. Phylogenet. Evol.">
        <title>Genome-scale phylogeny and comparative genomics of the fungal order Sordariales.</title>
        <authorList>
            <person name="Hensen N."/>
            <person name="Bonometti L."/>
            <person name="Westerberg I."/>
            <person name="Brannstrom I.O."/>
            <person name="Guillou S."/>
            <person name="Cros-Aarteil S."/>
            <person name="Calhoun S."/>
            <person name="Haridas S."/>
            <person name="Kuo A."/>
            <person name="Mondo S."/>
            <person name="Pangilinan J."/>
            <person name="Riley R."/>
            <person name="LaButti K."/>
            <person name="Andreopoulos B."/>
            <person name="Lipzen A."/>
            <person name="Chen C."/>
            <person name="Yan M."/>
            <person name="Daum C."/>
            <person name="Ng V."/>
            <person name="Clum A."/>
            <person name="Steindorff A."/>
            <person name="Ohm R.A."/>
            <person name="Martin F."/>
            <person name="Silar P."/>
            <person name="Natvig D.O."/>
            <person name="Lalanne C."/>
            <person name="Gautier V."/>
            <person name="Ament-Velasquez S.L."/>
            <person name="Kruys A."/>
            <person name="Hutchinson M.I."/>
            <person name="Powell A.J."/>
            <person name="Barry K."/>
            <person name="Miller A.N."/>
            <person name="Grigoriev I.V."/>
            <person name="Debuchy R."/>
            <person name="Gladieux P."/>
            <person name="Hiltunen Thoren M."/>
            <person name="Johannesson H."/>
        </authorList>
    </citation>
    <scope>NUCLEOTIDE SEQUENCE</scope>
    <source>
        <strain evidence="2">CBS 232.78</strain>
    </source>
</reference>
<dbReference type="EMBL" id="JAULSW010000004">
    <property type="protein sequence ID" value="KAK3385684.1"/>
    <property type="molecule type" value="Genomic_DNA"/>
</dbReference>
<sequence>MAHASTGRNDIIDSFFDWVLSSSMTDVQIYASVPKVDRNNSGSSTSRAADPSLYGTLVATAHPNGAVSADGHHQGSILAWSPPPPPAPAAPGYSNDPSYGAGGDGSSGGGGYGYQQGYDYSGGAGATYFAPRGDPSDQHRSGGTHSYSSRTAHPHVSAMTAAVNKLSLGSSRKDDVGRPSTTSSSGARTSRRDRDDTSQTGNSSRRETDSYRSSNISSKPAAASSSRYETRSSSCISGTTKRSSKSSRP</sequence>
<feature type="region of interest" description="Disordered" evidence="1">
    <location>
        <begin position="129"/>
        <end position="155"/>
    </location>
</feature>
<feature type="region of interest" description="Disordered" evidence="1">
    <location>
        <begin position="168"/>
        <end position="249"/>
    </location>
</feature>
<reference evidence="2" key="2">
    <citation type="submission" date="2023-06" db="EMBL/GenBank/DDBJ databases">
        <authorList>
            <consortium name="Lawrence Berkeley National Laboratory"/>
            <person name="Haridas S."/>
            <person name="Hensen N."/>
            <person name="Bonometti L."/>
            <person name="Westerberg I."/>
            <person name="Brannstrom I.O."/>
            <person name="Guillou S."/>
            <person name="Cros-Aarteil S."/>
            <person name="Calhoun S."/>
            <person name="Kuo A."/>
            <person name="Mondo S."/>
            <person name="Pangilinan J."/>
            <person name="Riley R."/>
            <person name="LaButti K."/>
            <person name="Andreopoulos B."/>
            <person name="Lipzen A."/>
            <person name="Chen C."/>
            <person name="Yanf M."/>
            <person name="Daum C."/>
            <person name="Ng V."/>
            <person name="Clum A."/>
            <person name="Steindorff A."/>
            <person name="Ohm R."/>
            <person name="Martin F."/>
            <person name="Silar P."/>
            <person name="Natvig D."/>
            <person name="Lalanne C."/>
            <person name="Gautier V."/>
            <person name="Ament-velasquez S.L."/>
            <person name="Kruys A."/>
            <person name="Hutchinson M.I."/>
            <person name="Powell A.J."/>
            <person name="Barry K."/>
            <person name="Miller A.N."/>
            <person name="Grigoriev I.V."/>
            <person name="Debuchy R."/>
            <person name="Gladieux P."/>
            <person name="Thoren M.H."/>
            <person name="Johannesson H."/>
        </authorList>
    </citation>
    <scope>NUCLEOTIDE SEQUENCE</scope>
    <source>
        <strain evidence="2">CBS 232.78</strain>
    </source>
</reference>
<feature type="compositionally biased region" description="Low complexity" evidence="1">
    <location>
        <begin position="178"/>
        <end position="188"/>
    </location>
</feature>
<keyword evidence="3" id="KW-1185">Reference proteome</keyword>
<evidence type="ECO:0000256" key="1">
    <source>
        <dbReference type="SAM" id="MobiDB-lite"/>
    </source>
</evidence>
<evidence type="ECO:0000313" key="3">
    <source>
        <dbReference type="Proteomes" id="UP001285441"/>
    </source>
</evidence>